<dbReference type="InParanoid" id="B4MJC5"/>
<evidence type="ECO:0000313" key="3">
    <source>
        <dbReference type="Proteomes" id="UP000007798"/>
    </source>
</evidence>
<sequence>MDTKLEARGQFPATFPETFKNFFEMMNEDEDHVEIFANLLEDKVIPRQNKSMYSQRQRCGGSLRSHSSGERNSERERNRDRDKGRSNLQQQQQYPNPLQQQMSHKPRSRSGSISDMSQGDGLPASVGYGNRFSGSGVVVVGRSDSFRMNRQPRQSLSVSSSGIDHIGYGDSCPDGGGSLIDVAGRGEQPMHAERDCGASLGKSGNLLCKHIKYCCLHQPTQQSPAVDGQQQSLPCDAVASCSGNKLQRLGPDGEDNSTSLRIGAPPIPPHALTPRHTSATLDSALDFLYTTCDENDALNGSPTVPVPSPAPHQLAYNVLKPILKQPQPQQQHQLPAPIQSQAVIYHHQHQQQQPTQSVHHRILPTPPTRSGLGAFHTREAALQRVQHQSGLGSRSNLNANYGGYNMAEQHQQPHQQQNQAQQKLVHLPYNRDKDRDVCIPGDGGRELPTSPTTPTRSSYGDFLNAAHPSTSRSHRNQKSPILSRRRSSSIASNLLHTDHGFCSVPVGNEDLVRSTNTRDRGGVLTFQQAMSGAVSPQYGGILVGTGGPGGSGTGGNFISEFGSGHLGACSSTLTLAAVAEDATTSGPEATDSPPADSSDEITSFRSRTAVPCATNASNAAIIANATNVATKIQNQSQQYYLPTQRERGVGEVAAATSYGTALPSGPSGSVAMGSRMAQKQRMRTSSMPAESRKPRLADTRRAAIHCGDLDMEYYRLRSFSITSHGVCNLGDSLRSRRSRSINSVTSNGTSNSGMDRHNSNASRTSADVIDENKDPSKPGQTQAEQIPAYKIAMLGACSVGKTTLTYQFTTSDYICAYDLSL</sequence>
<dbReference type="OrthoDB" id="5239715at2759"/>
<protein>
    <submittedName>
        <fullName evidence="2">Uncharacterized protein</fullName>
    </submittedName>
</protein>
<feature type="non-terminal residue" evidence="2">
    <location>
        <position position="821"/>
    </location>
</feature>
<evidence type="ECO:0000256" key="1">
    <source>
        <dbReference type="SAM" id="MobiDB-lite"/>
    </source>
</evidence>
<reference evidence="2 3" key="1">
    <citation type="journal article" date="2007" name="Nature">
        <title>Evolution of genes and genomes on the Drosophila phylogeny.</title>
        <authorList>
            <consortium name="Drosophila 12 Genomes Consortium"/>
            <person name="Clark A.G."/>
            <person name="Eisen M.B."/>
            <person name="Smith D.R."/>
            <person name="Bergman C.M."/>
            <person name="Oliver B."/>
            <person name="Markow T.A."/>
            <person name="Kaufman T.C."/>
            <person name="Kellis M."/>
            <person name="Gelbart W."/>
            <person name="Iyer V.N."/>
            <person name="Pollard D.A."/>
            <person name="Sackton T.B."/>
            <person name="Larracuente A.M."/>
            <person name="Singh N.D."/>
            <person name="Abad J.P."/>
            <person name="Abt D.N."/>
            <person name="Adryan B."/>
            <person name="Aguade M."/>
            <person name="Akashi H."/>
            <person name="Anderson W.W."/>
            <person name="Aquadro C.F."/>
            <person name="Ardell D.H."/>
            <person name="Arguello R."/>
            <person name="Artieri C.G."/>
            <person name="Barbash D.A."/>
            <person name="Barker D."/>
            <person name="Barsanti P."/>
            <person name="Batterham P."/>
            <person name="Batzoglou S."/>
            <person name="Begun D."/>
            <person name="Bhutkar A."/>
            <person name="Blanco E."/>
            <person name="Bosak S.A."/>
            <person name="Bradley R.K."/>
            <person name="Brand A.D."/>
            <person name="Brent M.R."/>
            <person name="Brooks A.N."/>
            <person name="Brown R.H."/>
            <person name="Butlin R.K."/>
            <person name="Caggese C."/>
            <person name="Calvi B.R."/>
            <person name="Bernardo de Carvalho A."/>
            <person name="Caspi A."/>
            <person name="Castrezana S."/>
            <person name="Celniker S.E."/>
            <person name="Chang J.L."/>
            <person name="Chapple C."/>
            <person name="Chatterji S."/>
            <person name="Chinwalla A."/>
            <person name="Civetta A."/>
            <person name="Clifton S.W."/>
            <person name="Comeron J.M."/>
            <person name="Costello J.C."/>
            <person name="Coyne J.A."/>
            <person name="Daub J."/>
            <person name="David R.G."/>
            <person name="Delcher A.L."/>
            <person name="Delehaunty K."/>
            <person name="Do C.B."/>
            <person name="Ebling H."/>
            <person name="Edwards K."/>
            <person name="Eickbush T."/>
            <person name="Evans J.D."/>
            <person name="Filipski A."/>
            <person name="Findeiss S."/>
            <person name="Freyhult E."/>
            <person name="Fulton L."/>
            <person name="Fulton R."/>
            <person name="Garcia A.C."/>
            <person name="Gardiner A."/>
            <person name="Garfield D.A."/>
            <person name="Garvin B.E."/>
            <person name="Gibson G."/>
            <person name="Gilbert D."/>
            <person name="Gnerre S."/>
            <person name="Godfrey J."/>
            <person name="Good R."/>
            <person name="Gotea V."/>
            <person name="Gravely B."/>
            <person name="Greenberg A.J."/>
            <person name="Griffiths-Jones S."/>
            <person name="Gross S."/>
            <person name="Guigo R."/>
            <person name="Gustafson E.A."/>
            <person name="Haerty W."/>
            <person name="Hahn M.W."/>
            <person name="Halligan D.L."/>
            <person name="Halpern A.L."/>
            <person name="Halter G.M."/>
            <person name="Han M.V."/>
            <person name="Heger A."/>
            <person name="Hillier L."/>
            <person name="Hinrichs A.S."/>
            <person name="Holmes I."/>
            <person name="Hoskins R.A."/>
            <person name="Hubisz M.J."/>
            <person name="Hultmark D."/>
            <person name="Huntley M.A."/>
            <person name="Jaffe D.B."/>
            <person name="Jagadeeshan S."/>
            <person name="Jeck W.R."/>
            <person name="Johnson J."/>
            <person name="Jones C.D."/>
            <person name="Jordan W.C."/>
            <person name="Karpen G.H."/>
            <person name="Kataoka E."/>
            <person name="Keightley P.D."/>
            <person name="Kheradpour P."/>
            <person name="Kirkness E.F."/>
            <person name="Koerich L.B."/>
            <person name="Kristiansen K."/>
            <person name="Kudrna D."/>
            <person name="Kulathinal R.J."/>
            <person name="Kumar S."/>
            <person name="Kwok R."/>
            <person name="Lander E."/>
            <person name="Langley C.H."/>
            <person name="Lapoint R."/>
            <person name="Lazzaro B.P."/>
            <person name="Lee S.J."/>
            <person name="Levesque L."/>
            <person name="Li R."/>
            <person name="Lin C.F."/>
            <person name="Lin M.F."/>
            <person name="Lindblad-Toh K."/>
            <person name="Llopart A."/>
            <person name="Long M."/>
            <person name="Low L."/>
            <person name="Lozovsky E."/>
            <person name="Lu J."/>
            <person name="Luo M."/>
            <person name="Machado C.A."/>
            <person name="Makalowski W."/>
            <person name="Marzo M."/>
            <person name="Matsuda M."/>
            <person name="Matzkin L."/>
            <person name="McAllister B."/>
            <person name="McBride C.S."/>
            <person name="McKernan B."/>
            <person name="McKernan K."/>
            <person name="Mendez-Lago M."/>
            <person name="Minx P."/>
            <person name="Mollenhauer M.U."/>
            <person name="Montooth K."/>
            <person name="Mount S.M."/>
            <person name="Mu X."/>
            <person name="Myers E."/>
            <person name="Negre B."/>
            <person name="Newfeld S."/>
            <person name="Nielsen R."/>
            <person name="Noor M.A."/>
            <person name="O'Grady P."/>
            <person name="Pachter L."/>
            <person name="Papaceit M."/>
            <person name="Parisi M.J."/>
            <person name="Parisi M."/>
            <person name="Parts L."/>
            <person name="Pedersen J.S."/>
            <person name="Pesole G."/>
            <person name="Phillippy A.M."/>
            <person name="Ponting C.P."/>
            <person name="Pop M."/>
            <person name="Porcelli D."/>
            <person name="Powell J.R."/>
            <person name="Prohaska S."/>
            <person name="Pruitt K."/>
            <person name="Puig M."/>
            <person name="Quesneville H."/>
            <person name="Ram K.R."/>
            <person name="Rand D."/>
            <person name="Rasmussen M.D."/>
            <person name="Reed L.K."/>
            <person name="Reenan R."/>
            <person name="Reily A."/>
            <person name="Remington K.A."/>
            <person name="Rieger T.T."/>
            <person name="Ritchie M.G."/>
            <person name="Robin C."/>
            <person name="Rogers Y.H."/>
            <person name="Rohde C."/>
            <person name="Rozas J."/>
            <person name="Rubenfield M.J."/>
            <person name="Ruiz A."/>
            <person name="Russo S."/>
            <person name="Salzberg S.L."/>
            <person name="Sanchez-Gracia A."/>
            <person name="Saranga D.J."/>
            <person name="Sato H."/>
            <person name="Schaeffer S.W."/>
            <person name="Schatz M.C."/>
            <person name="Schlenke T."/>
            <person name="Schwartz R."/>
            <person name="Segarra C."/>
            <person name="Singh R.S."/>
            <person name="Sirot L."/>
            <person name="Sirota M."/>
            <person name="Sisneros N.B."/>
            <person name="Smith C.D."/>
            <person name="Smith T.F."/>
            <person name="Spieth J."/>
            <person name="Stage D.E."/>
            <person name="Stark A."/>
            <person name="Stephan W."/>
            <person name="Strausberg R.L."/>
            <person name="Strempel S."/>
            <person name="Sturgill D."/>
            <person name="Sutton G."/>
            <person name="Sutton G.G."/>
            <person name="Tao W."/>
            <person name="Teichmann S."/>
            <person name="Tobari Y.N."/>
            <person name="Tomimura Y."/>
            <person name="Tsolas J.M."/>
            <person name="Valente V.L."/>
            <person name="Venter E."/>
            <person name="Venter J.C."/>
            <person name="Vicario S."/>
            <person name="Vieira F.G."/>
            <person name="Vilella A.J."/>
            <person name="Villasante A."/>
            <person name="Walenz B."/>
            <person name="Wang J."/>
            <person name="Wasserman M."/>
            <person name="Watts T."/>
            <person name="Wilson D."/>
            <person name="Wilson R.K."/>
            <person name="Wing R.A."/>
            <person name="Wolfner M.F."/>
            <person name="Wong A."/>
            <person name="Wong G.K."/>
            <person name="Wu C.I."/>
            <person name="Wu G."/>
            <person name="Yamamoto D."/>
            <person name="Yang H.P."/>
            <person name="Yang S.P."/>
            <person name="Yorke J.A."/>
            <person name="Yoshida K."/>
            <person name="Zdobnov E."/>
            <person name="Zhang P."/>
            <person name="Zhang Y."/>
            <person name="Zimin A.V."/>
            <person name="Baldwin J."/>
            <person name="Abdouelleil A."/>
            <person name="Abdulkadir J."/>
            <person name="Abebe A."/>
            <person name="Abera B."/>
            <person name="Abreu J."/>
            <person name="Acer S.C."/>
            <person name="Aftuck L."/>
            <person name="Alexander A."/>
            <person name="An P."/>
            <person name="Anderson E."/>
            <person name="Anderson S."/>
            <person name="Arachi H."/>
            <person name="Azer M."/>
            <person name="Bachantsang P."/>
            <person name="Barry A."/>
            <person name="Bayul T."/>
            <person name="Berlin A."/>
            <person name="Bessette D."/>
            <person name="Bloom T."/>
            <person name="Blye J."/>
            <person name="Boguslavskiy L."/>
            <person name="Bonnet C."/>
            <person name="Boukhgalter B."/>
            <person name="Bourzgui I."/>
            <person name="Brown A."/>
            <person name="Cahill P."/>
            <person name="Channer S."/>
            <person name="Cheshatsang Y."/>
            <person name="Chuda L."/>
            <person name="Citroen M."/>
            <person name="Collymore A."/>
            <person name="Cooke P."/>
            <person name="Costello M."/>
            <person name="D'Aco K."/>
            <person name="Daza R."/>
            <person name="De Haan G."/>
            <person name="DeGray S."/>
            <person name="DeMaso C."/>
            <person name="Dhargay N."/>
            <person name="Dooley K."/>
            <person name="Dooley E."/>
            <person name="Doricent M."/>
            <person name="Dorje P."/>
            <person name="Dorjee K."/>
            <person name="Dupes A."/>
            <person name="Elong R."/>
            <person name="Falk J."/>
            <person name="Farina A."/>
            <person name="Faro S."/>
            <person name="Ferguson D."/>
            <person name="Fisher S."/>
            <person name="Foley C.D."/>
            <person name="Franke A."/>
            <person name="Friedrich D."/>
            <person name="Gadbois L."/>
            <person name="Gearin G."/>
            <person name="Gearin C.R."/>
            <person name="Giannoukos G."/>
            <person name="Goode T."/>
            <person name="Graham J."/>
            <person name="Grandbois E."/>
            <person name="Grewal S."/>
            <person name="Gyaltsen K."/>
            <person name="Hafez N."/>
            <person name="Hagos B."/>
            <person name="Hall J."/>
            <person name="Henson C."/>
            <person name="Hollinger A."/>
            <person name="Honan T."/>
            <person name="Huard M.D."/>
            <person name="Hughes L."/>
            <person name="Hurhula B."/>
            <person name="Husby M.E."/>
            <person name="Kamat A."/>
            <person name="Kanga B."/>
            <person name="Kashin S."/>
            <person name="Khazanovich D."/>
            <person name="Kisner P."/>
            <person name="Lance K."/>
            <person name="Lara M."/>
            <person name="Lee W."/>
            <person name="Lennon N."/>
            <person name="Letendre F."/>
            <person name="LeVine R."/>
            <person name="Lipovsky A."/>
            <person name="Liu X."/>
            <person name="Liu J."/>
            <person name="Liu S."/>
            <person name="Lokyitsang T."/>
            <person name="Lokyitsang Y."/>
            <person name="Lubonja R."/>
            <person name="Lui A."/>
            <person name="MacDonald P."/>
            <person name="Magnisalis V."/>
            <person name="Maru K."/>
            <person name="Matthews C."/>
            <person name="McCusker W."/>
            <person name="McDonough S."/>
            <person name="Mehta T."/>
            <person name="Meldrim J."/>
            <person name="Meneus L."/>
            <person name="Mihai O."/>
            <person name="Mihalev A."/>
            <person name="Mihova T."/>
            <person name="Mittelman R."/>
            <person name="Mlenga V."/>
            <person name="Montmayeur A."/>
            <person name="Mulrain L."/>
            <person name="Navidi A."/>
            <person name="Naylor J."/>
            <person name="Negash T."/>
            <person name="Nguyen T."/>
            <person name="Nguyen N."/>
            <person name="Nicol R."/>
            <person name="Norbu C."/>
            <person name="Norbu N."/>
            <person name="Novod N."/>
            <person name="O'Neill B."/>
            <person name="Osman S."/>
            <person name="Markiewicz E."/>
            <person name="Oyono O.L."/>
            <person name="Patti C."/>
            <person name="Phunkhang P."/>
            <person name="Pierre F."/>
            <person name="Priest M."/>
            <person name="Raghuraman S."/>
            <person name="Rege F."/>
            <person name="Reyes R."/>
            <person name="Rise C."/>
            <person name="Rogov P."/>
            <person name="Ross K."/>
            <person name="Ryan E."/>
            <person name="Settipalli S."/>
            <person name="Shea T."/>
            <person name="Sherpa N."/>
            <person name="Shi L."/>
            <person name="Shih D."/>
            <person name="Sparrow T."/>
            <person name="Spaulding J."/>
            <person name="Stalker J."/>
            <person name="Stange-Thomann N."/>
            <person name="Stavropoulos S."/>
            <person name="Stone C."/>
            <person name="Strader C."/>
            <person name="Tesfaye S."/>
            <person name="Thomson T."/>
            <person name="Thoulutsang Y."/>
            <person name="Thoulutsang D."/>
            <person name="Topham K."/>
            <person name="Topping I."/>
            <person name="Tsamla T."/>
            <person name="Vassiliev H."/>
            <person name="Vo A."/>
            <person name="Wangchuk T."/>
            <person name="Wangdi T."/>
            <person name="Weiand M."/>
            <person name="Wilkinson J."/>
            <person name="Wilson A."/>
            <person name="Yadav S."/>
            <person name="Young G."/>
            <person name="Yu Q."/>
            <person name="Zembek L."/>
            <person name="Zhong D."/>
            <person name="Zimmer A."/>
            <person name="Zwirko Z."/>
            <person name="Jaffe D.B."/>
            <person name="Alvarez P."/>
            <person name="Brockman W."/>
            <person name="Butler J."/>
            <person name="Chin C."/>
            <person name="Gnerre S."/>
            <person name="Grabherr M."/>
            <person name="Kleber M."/>
            <person name="Mauceli E."/>
            <person name="MacCallum I."/>
        </authorList>
    </citation>
    <scope>NUCLEOTIDE SEQUENCE [LARGE SCALE GENOMIC DNA]</scope>
    <source>
        <strain evidence="3">Tucson 14030-0811.24</strain>
    </source>
</reference>
<organism evidence="2 3">
    <name type="scientific">Drosophila willistoni</name>
    <name type="common">Fruit fly</name>
    <dbReference type="NCBI Taxonomy" id="7260"/>
    <lineage>
        <taxon>Eukaryota</taxon>
        <taxon>Metazoa</taxon>
        <taxon>Ecdysozoa</taxon>
        <taxon>Arthropoda</taxon>
        <taxon>Hexapoda</taxon>
        <taxon>Insecta</taxon>
        <taxon>Pterygota</taxon>
        <taxon>Neoptera</taxon>
        <taxon>Endopterygota</taxon>
        <taxon>Diptera</taxon>
        <taxon>Brachycera</taxon>
        <taxon>Muscomorpha</taxon>
        <taxon>Ephydroidea</taxon>
        <taxon>Drosophilidae</taxon>
        <taxon>Drosophila</taxon>
        <taxon>Sophophora</taxon>
    </lineage>
</organism>
<proteinExistence type="predicted"/>
<dbReference type="GO" id="GO:0005886">
    <property type="term" value="C:plasma membrane"/>
    <property type="evidence" value="ECO:0007669"/>
    <property type="project" value="TreeGrafter"/>
</dbReference>
<feature type="compositionally biased region" description="Basic residues" evidence="1">
    <location>
        <begin position="472"/>
        <end position="487"/>
    </location>
</feature>
<feature type="compositionally biased region" description="Low complexity" evidence="1">
    <location>
        <begin position="448"/>
        <end position="458"/>
    </location>
</feature>
<dbReference type="EMBL" id="CH963738">
    <property type="protein sequence ID" value="EDW72214.2"/>
    <property type="molecule type" value="Genomic_DNA"/>
</dbReference>
<feature type="region of interest" description="Disordered" evidence="1">
    <location>
        <begin position="737"/>
        <end position="783"/>
    </location>
</feature>
<feature type="region of interest" description="Disordered" evidence="1">
    <location>
        <begin position="581"/>
        <end position="602"/>
    </location>
</feature>
<name>B4MJC5_DROWI</name>
<dbReference type="FunCoup" id="B4MJC5">
    <property type="interactions" value="78"/>
</dbReference>
<dbReference type="STRING" id="7260.B4MJC5"/>
<dbReference type="InterPro" id="IPR051641">
    <property type="entry name" value="RGK_GTP-binding_reg"/>
</dbReference>
<dbReference type="Proteomes" id="UP000007798">
    <property type="component" value="Unassembled WGS sequence"/>
</dbReference>
<feature type="compositionally biased region" description="Polar residues" evidence="1">
    <location>
        <begin position="48"/>
        <end position="57"/>
    </location>
</feature>
<feature type="compositionally biased region" description="Low complexity" evidence="1">
    <location>
        <begin position="87"/>
        <end position="101"/>
    </location>
</feature>
<dbReference type="HOGENOM" id="CLU_786605_0_0_1"/>
<dbReference type="GO" id="GO:0005525">
    <property type="term" value="F:GTP binding"/>
    <property type="evidence" value="ECO:0007669"/>
    <property type="project" value="TreeGrafter"/>
</dbReference>
<dbReference type="AlphaFoldDB" id="B4MJC5"/>
<feature type="compositionally biased region" description="Low complexity" evidence="1">
    <location>
        <begin position="740"/>
        <end position="753"/>
    </location>
</feature>
<feature type="compositionally biased region" description="Basic and acidic residues" evidence="1">
    <location>
        <begin position="67"/>
        <end position="85"/>
    </location>
</feature>
<accession>B4MJC5</accession>
<feature type="region of interest" description="Disordered" evidence="1">
    <location>
        <begin position="429"/>
        <end position="487"/>
    </location>
</feature>
<keyword evidence="3" id="KW-1185">Reference proteome</keyword>
<gene>
    <name evidence="2" type="primary">Dwil\GK10366</name>
    <name evidence="2" type="ORF">Dwil_GK10366</name>
</gene>
<dbReference type="PANTHER" id="PTHR45775">
    <property type="entry name" value="RAD, GEM/KIR FAMILY MEMBER 2, ISOFORM C"/>
    <property type="match status" value="1"/>
</dbReference>
<evidence type="ECO:0000313" key="2">
    <source>
        <dbReference type="EMBL" id="EDW72214.2"/>
    </source>
</evidence>
<dbReference type="PANTHER" id="PTHR45775:SF6">
    <property type="entry name" value="RAD, GEM_KIR FAMILY MEMBER 2, ISOFORM C"/>
    <property type="match status" value="1"/>
</dbReference>
<dbReference type="eggNOG" id="KOG0395">
    <property type="taxonomic scope" value="Eukaryota"/>
</dbReference>
<dbReference type="GO" id="GO:0005246">
    <property type="term" value="F:calcium channel regulator activity"/>
    <property type="evidence" value="ECO:0007669"/>
    <property type="project" value="TreeGrafter"/>
</dbReference>
<feature type="region of interest" description="Disordered" evidence="1">
    <location>
        <begin position="48"/>
        <end position="128"/>
    </location>
</feature>